<dbReference type="PRINTS" id="PR00039">
    <property type="entry name" value="HTHLYSR"/>
</dbReference>
<evidence type="ECO:0000256" key="1">
    <source>
        <dbReference type="ARBA" id="ARBA00009437"/>
    </source>
</evidence>
<dbReference type="SUPFAM" id="SSF46785">
    <property type="entry name" value="Winged helix' DNA-binding domain"/>
    <property type="match status" value="1"/>
</dbReference>
<dbReference type="SUPFAM" id="SSF53850">
    <property type="entry name" value="Periplasmic binding protein-like II"/>
    <property type="match status" value="1"/>
</dbReference>
<dbReference type="CDD" id="cd08440">
    <property type="entry name" value="PBP2_LTTR_like_4"/>
    <property type="match status" value="1"/>
</dbReference>
<evidence type="ECO:0000259" key="5">
    <source>
        <dbReference type="PROSITE" id="PS50931"/>
    </source>
</evidence>
<keyword evidence="3" id="KW-0238">DNA-binding</keyword>
<dbReference type="PANTHER" id="PTHR30419:SF8">
    <property type="entry name" value="NITROGEN ASSIMILATION TRANSCRIPTIONAL ACTIVATOR-RELATED"/>
    <property type="match status" value="1"/>
</dbReference>
<keyword evidence="7" id="KW-1185">Reference proteome</keyword>
<comment type="caution">
    <text evidence="6">The sequence shown here is derived from an EMBL/GenBank/DDBJ whole genome shotgun (WGS) entry which is preliminary data.</text>
</comment>
<reference evidence="6 7" key="1">
    <citation type="submission" date="2020-05" db="EMBL/GenBank/DDBJ databases">
        <title>Aquincola sp. isolate from soil.</title>
        <authorList>
            <person name="Han J."/>
            <person name="Kim D.-U."/>
        </authorList>
    </citation>
    <scope>NUCLEOTIDE SEQUENCE [LARGE SCALE GENOMIC DNA]</scope>
    <source>
        <strain evidence="6 7">S2</strain>
    </source>
</reference>
<dbReference type="PANTHER" id="PTHR30419">
    <property type="entry name" value="HTH-TYPE TRANSCRIPTIONAL REGULATOR YBHD"/>
    <property type="match status" value="1"/>
</dbReference>
<dbReference type="InterPro" id="IPR000847">
    <property type="entry name" value="LysR_HTH_N"/>
</dbReference>
<comment type="similarity">
    <text evidence="1">Belongs to the LysR transcriptional regulatory family.</text>
</comment>
<feature type="domain" description="HTH lysR-type" evidence="5">
    <location>
        <begin position="23"/>
        <end position="80"/>
    </location>
</feature>
<dbReference type="InterPro" id="IPR036388">
    <property type="entry name" value="WH-like_DNA-bd_sf"/>
</dbReference>
<dbReference type="Pfam" id="PF00126">
    <property type="entry name" value="HTH_1"/>
    <property type="match status" value="1"/>
</dbReference>
<dbReference type="RefSeq" id="WP_173133045.1">
    <property type="nucleotide sequence ID" value="NZ_JABRWJ010000012.1"/>
</dbReference>
<evidence type="ECO:0000313" key="6">
    <source>
        <dbReference type="EMBL" id="NRF71575.1"/>
    </source>
</evidence>
<protein>
    <submittedName>
        <fullName evidence="6">LysR family transcriptional regulator</fullName>
    </submittedName>
</protein>
<organism evidence="6 7">
    <name type="scientific">Pseudaquabacterium terrae</name>
    <dbReference type="NCBI Taxonomy" id="2732868"/>
    <lineage>
        <taxon>Bacteria</taxon>
        <taxon>Pseudomonadati</taxon>
        <taxon>Pseudomonadota</taxon>
        <taxon>Betaproteobacteria</taxon>
        <taxon>Burkholderiales</taxon>
        <taxon>Sphaerotilaceae</taxon>
        <taxon>Pseudaquabacterium</taxon>
    </lineage>
</organism>
<evidence type="ECO:0000313" key="7">
    <source>
        <dbReference type="Proteomes" id="UP000737171"/>
    </source>
</evidence>
<dbReference type="InterPro" id="IPR005119">
    <property type="entry name" value="LysR_subst-bd"/>
</dbReference>
<evidence type="ECO:0000256" key="2">
    <source>
        <dbReference type="ARBA" id="ARBA00023015"/>
    </source>
</evidence>
<dbReference type="EMBL" id="JABRWJ010000012">
    <property type="protein sequence ID" value="NRF71575.1"/>
    <property type="molecule type" value="Genomic_DNA"/>
</dbReference>
<sequence>MTPDPPPPPAPTFGTVPSSRVSVTLRQLRAFVALAHTHSFTAAAAQLHVTQSTLSALVRDFEAEIGSRLFDRTTRSVDINAAGRELLPVAERVLHDLESGVDAVRELQSKHRGSLTVAATPLLAASFVPGVCAALKRHHPNLLIRVHDRLAVENLRSVRSGEAELAIGHFGPVSEDIALRLLRSGRVGVAVPQAHAFSARSALGLAELQGEPLILLSRDSAFRDLVEHALAQTGCAPRPEYEVAYLGTAIGLVEAGLGLALCPSHTKAVLERAGVRFVPLEPPLISGVSIATLKGRALSPAAEAFVDCALAALPTR</sequence>
<dbReference type="PROSITE" id="PS50931">
    <property type="entry name" value="HTH_LYSR"/>
    <property type="match status" value="1"/>
</dbReference>
<gene>
    <name evidence="6" type="ORF">HLB44_31770</name>
</gene>
<keyword evidence="4" id="KW-0804">Transcription</keyword>
<evidence type="ECO:0000256" key="4">
    <source>
        <dbReference type="ARBA" id="ARBA00023163"/>
    </source>
</evidence>
<name>A0ABX2ESU9_9BURK</name>
<dbReference type="Proteomes" id="UP000737171">
    <property type="component" value="Unassembled WGS sequence"/>
</dbReference>
<dbReference type="InterPro" id="IPR050950">
    <property type="entry name" value="HTH-type_LysR_regulators"/>
</dbReference>
<dbReference type="Gene3D" id="1.10.10.10">
    <property type="entry name" value="Winged helix-like DNA-binding domain superfamily/Winged helix DNA-binding domain"/>
    <property type="match status" value="1"/>
</dbReference>
<dbReference type="Gene3D" id="3.40.190.290">
    <property type="match status" value="1"/>
</dbReference>
<dbReference type="InterPro" id="IPR036390">
    <property type="entry name" value="WH_DNA-bd_sf"/>
</dbReference>
<proteinExistence type="inferred from homology"/>
<accession>A0ABX2ESU9</accession>
<evidence type="ECO:0000256" key="3">
    <source>
        <dbReference type="ARBA" id="ARBA00023125"/>
    </source>
</evidence>
<keyword evidence="2" id="KW-0805">Transcription regulation</keyword>
<dbReference type="Pfam" id="PF03466">
    <property type="entry name" value="LysR_substrate"/>
    <property type="match status" value="1"/>
</dbReference>